<reference evidence="1 2" key="1">
    <citation type="submission" date="2023-02" db="EMBL/GenBank/DDBJ databases">
        <title>LHISI_Scaffold_Assembly.</title>
        <authorList>
            <person name="Stuart O.P."/>
            <person name="Cleave R."/>
            <person name="Magrath M.J.L."/>
            <person name="Mikheyev A.S."/>
        </authorList>
    </citation>
    <scope>NUCLEOTIDE SEQUENCE [LARGE SCALE GENOMIC DNA]</scope>
    <source>
        <strain evidence="1">Daus_M_001</strain>
        <tissue evidence="1">Leg muscle</tissue>
    </source>
</reference>
<name>A0ABQ9HA03_9NEOP</name>
<proteinExistence type="predicted"/>
<dbReference type="Proteomes" id="UP001159363">
    <property type="component" value="Chromosome 5"/>
</dbReference>
<gene>
    <name evidence="1" type="ORF">PR048_017615</name>
</gene>
<organism evidence="1 2">
    <name type="scientific">Dryococelus australis</name>
    <dbReference type="NCBI Taxonomy" id="614101"/>
    <lineage>
        <taxon>Eukaryota</taxon>
        <taxon>Metazoa</taxon>
        <taxon>Ecdysozoa</taxon>
        <taxon>Arthropoda</taxon>
        <taxon>Hexapoda</taxon>
        <taxon>Insecta</taxon>
        <taxon>Pterygota</taxon>
        <taxon>Neoptera</taxon>
        <taxon>Polyneoptera</taxon>
        <taxon>Phasmatodea</taxon>
        <taxon>Verophasmatodea</taxon>
        <taxon>Anareolatae</taxon>
        <taxon>Phasmatidae</taxon>
        <taxon>Eurycanthinae</taxon>
        <taxon>Dryococelus</taxon>
    </lineage>
</organism>
<dbReference type="EMBL" id="JARBHB010000006">
    <property type="protein sequence ID" value="KAJ8881142.1"/>
    <property type="molecule type" value="Genomic_DNA"/>
</dbReference>
<evidence type="ECO:0000313" key="2">
    <source>
        <dbReference type="Proteomes" id="UP001159363"/>
    </source>
</evidence>
<protein>
    <submittedName>
        <fullName evidence="1">Uncharacterized protein</fullName>
    </submittedName>
</protein>
<accession>A0ABQ9HA03</accession>
<comment type="caution">
    <text evidence="1">The sequence shown here is derived from an EMBL/GenBank/DDBJ whole genome shotgun (WGS) entry which is preliminary data.</text>
</comment>
<evidence type="ECO:0000313" key="1">
    <source>
        <dbReference type="EMBL" id="KAJ8881142.1"/>
    </source>
</evidence>
<sequence>MDRFTVPRVVWMVTTPVSPSNPGWACHRPVPDNILPERAAIKPAPQQTPSPPRSLRLFSVRFCEGDVEFTADMPPIPVPILGLFVSLEGGGGRRKHEYSPPTQGEPGSITGRFTPSFFASGNLAGQCRWLAGFLGDLPVSPALSLRRCFILNSITLNGSQDLDIKSHPDLFTHSFPWSRGGVVHKLRCRFTPCTTLAHAHGLAVILLSSHLGERASIPGGVAPGFSHVGILPDAAGFFGALPVSPTLAFQHYSILTSLHPDWLLKTSILRATQICPRQPTPSFPCTLIWQTSQHVRTRAFHRVAFVVSKPGAYLADNNLKLLKAYFIFLYVPHPERWLSGKSWTCFQEEPGSITGLAILIFVLPLRRNTARLARRNDEALGVRVSVARIAPSLLDLGRGVPTGVEPTLKGKDKQWLVGVFRRQVAAVSRASRHSTNAAAVGRSVGIARFRTIRPRPTPYAIEPRSLFVWLAALAAPTRLLCCAREATWRPSGGRHLRRLCHDRRGVVAFLGHSAAGTAITCTDDTLRQKNAGCVRIRQLRALKGCSRDEAADLGQGTDKDVFRASSGRKDPFAYRMKRITAKPRGFVVLEVAAIDLEAGVQTTPKVVKGTGEDMLRDGIGTGPLLKDSSCISQGSSYFLYCLYHGARPITPIRIGNHARRHASRQKGIGQPWPAIGAMTTFLSVLTAKLSLEETGKNRHRRRKKPVDRI</sequence>
<keyword evidence="2" id="KW-1185">Reference proteome</keyword>